<dbReference type="RefSeq" id="WP_107035201.1">
    <property type="nucleotide sequence ID" value="NZ_CAONGC010000006.1"/>
</dbReference>
<dbReference type="EMBL" id="PUBV01000004">
    <property type="protein sequence ID" value="PWB08813.1"/>
    <property type="molecule type" value="Genomic_DNA"/>
</dbReference>
<comment type="similarity">
    <text evidence="1">Belongs to the 4-hydroxybenzoyl-CoA thioesterase family.</text>
</comment>
<dbReference type="SUPFAM" id="SSF54637">
    <property type="entry name" value="Thioesterase/thiol ester dehydrase-isomerase"/>
    <property type="match status" value="1"/>
</dbReference>
<protein>
    <submittedName>
        <fullName evidence="3">Acyl-CoA thioesterase</fullName>
    </submittedName>
</protein>
<comment type="caution">
    <text evidence="3">The sequence shown here is derived from an EMBL/GenBank/DDBJ whole genome shotgun (WGS) entry which is preliminary data.</text>
</comment>
<evidence type="ECO:0000256" key="1">
    <source>
        <dbReference type="ARBA" id="ARBA00005953"/>
    </source>
</evidence>
<dbReference type="InterPro" id="IPR029069">
    <property type="entry name" value="HotDog_dom_sf"/>
</dbReference>
<accession>A0A2V1IVF5</accession>
<dbReference type="GeneID" id="93424495"/>
<dbReference type="InterPro" id="IPR050563">
    <property type="entry name" value="4-hydroxybenzoyl-CoA_TE"/>
</dbReference>
<gene>
    <name evidence="3" type="ORF">C5O25_02705</name>
</gene>
<dbReference type="PANTHER" id="PTHR31793">
    <property type="entry name" value="4-HYDROXYBENZOYL-COA THIOESTERASE FAMILY MEMBER"/>
    <property type="match status" value="1"/>
</dbReference>
<dbReference type="Gene3D" id="3.10.129.10">
    <property type="entry name" value="Hotdog Thioesterase"/>
    <property type="match status" value="1"/>
</dbReference>
<reference evidence="4" key="1">
    <citation type="submission" date="2018-02" db="EMBL/GenBank/DDBJ databases">
        <authorList>
            <person name="Clavel T."/>
            <person name="Strowig T."/>
        </authorList>
    </citation>
    <scope>NUCLEOTIDE SEQUENCE [LARGE SCALE GENOMIC DNA]</scope>
    <source>
        <strain evidence="4">DSM 100764</strain>
    </source>
</reference>
<dbReference type="Proteomes" id="UP000244925">
    <property type="component" value="Unassembled WGS sequence"/>
</dbReference>
<evidence type="ECO:0000256" key="2">
    <source>
        <dbReference type="ARBA" id="ARBA00022801"/>
    </source>
</evidence>
<keyword evidence="2" id="KW-0378">Hydrolase</keyword>
<keyword evidence="4" id="KW-1185">Reference proteome</keyword>
<dbReference type="GO" id="GO:0047617">
    <property type="term" value="F:fatty acyl-CoA hydrolase activity"/>
    <property type="evidence" value="ECO:0007669"/>
    <property type="project" value="TreeGrafter"/>
</dbReference>
<sequence length="142" mass="16049">MAKNQVNSNDYDFVLPLTVRDYELDVQGIVNNANYLHYLEHTRHAFCTAAGMSFASMHERGIDPVLRKVEIEYLTPLRSGDAMDSCLSMSREGAKFIFRQDIFRNPSGEPVVRARVEVVCLEQGRLTRGDALAEAFSEYING</sequence>
<dbReference type="AlphaFoldDB" id="A0A2V1IVF5"/>
<dbReference type="Pfam" id="PF13279">
    <property type="entry name" value="4HBT_2"/>
    <property type="match status" value="1"/>
</dbReference>
<dbReference type="CDD" id="cd00586">
    <property type="entry name" value="4HBT"/>
    <property type="match status" value="1"/>
</dbReference>
<name>A0A2V1IVF5_9BACT</name>
<dbReference type="PANTHER" id="PTHR31793:SF27">
    <property type="entry name" value="NOVEL THIOESTERASE SUPERFAMILY DOMAIN AND SAPOSIN A-TYPE DOMAIN CONTAINING PROTEIN (0610012H03RIK)"/>
    <property type="match status" value="1"/>
</dbReference>
<organism evidence="3 4">
    <name type="scientific">Paramuribaculum intestinale</name>
    <dbReference type="NCBI Taxonomy" id="2094151"/>
    <lineage>
        <taxon>Bacteria</taxon>
        <taxon>Pseudomonadati</taxon>
        <taxon>Bacteroidota</taxon>
        <taxon>Bacteroidia</taxon>
        <taxon>Bacteroidales</taxon>
        <taxon>Muribaculaceae</taxon>
        <taxon>Paramuribaculum</taxon>
    </lineage>
</organism>
<evidence type="ECO:0000313" key="3">
    <source>
        <dbReference type="EMBL" id="PWB08813.1"/>
    </source>
</evidence>
<proteinExistence type="inferred from homology"/>
<evidence type="ECO:0000313" key="4">
    <source>
        <dbReference type="Proteomes" id="UP000244925"/>
    </source>
</evidence>